<dbReference type="InterPro" id="IPR002110">
    <property type="entry name" value="Ankyrin_rpt"/>
</dbReference>
<evidence type="ECO:0000259" key="4">
    <source>
        <dbReference type="Pfam" id="PF01170"/>
    </source>
</evidence>
<dbReference type="SMART" id="SM00248">
    <property type="entry name" value="ANK"/>
    <property type="match status" value="2"/>
</dbReference>
<feature type="repeat" description="ANK" evidence="3">
    <location>
        <begin position="413"/>
        <end position="445"/>
    </location>
</feature>
<dbReference type="PROSITE" id="PS50297">
    <property type="entry name" value="ANK_REP_REGION"/>
    <property type="match status" value="2"/>
</dbReference>
<dbReference type="GO" id="GO:0008168">
    <property type="term" value="F:methyltransferase activity"/>
    <property type="evidence" value="ECO:0007669"/>
    <property type="project" value="InterPro"/>
</dbReference>
<evidence type="ECO:0000313" key="6">
    <source>
        <dbReference type="Proteomes" id="UP001489004"/>
    </source>
</evidence>
<evidence type="ECO:0000256" key="1">
    <source>
        <dbReference type="ARBA" id="ARBA00022737"/>
    </source>
</evidence>
<dbReference type="EMBL" id="JALJOR010000014">
    <property type="protein sequence ID" value="KAK9806251.1"/>
    <property type="molecule type" value="Genomic_DNA"/>
</dbReference>
<dbReference type="Pfam" id="PF12796">
    <property type="entry name" value="Ank_2"/>
    <property type="match status" value="1"/>
</dbReference>
<proteinExistence type="predicted"/>
<dbReference type="CDD" id="cd02440">
    <property type="entry name" value="AdoMet_MTases"/>
    <property type="match status" value="1"/>
</dbReference>
<dbReference type="InterPro" id="IPR029063">
    <property type="entry name" value="SAM-dependent_MTases_sf"/>
</dbReference>
<dbReference type="InterPro" id="IPR036770">
    <property type="entry name" value="Ankyrin_rpt-contain_sf"/>
</dbReference>
<comment type="caution">
    <text evidence="5">The sequence shown here is derived from an EMBL/GenBank/DDBJ whole genome shotgun (WGS) entry which is preliminary data.</text>
</comment>
<dbReference type="PROSITE" id="PS00092">
    <property type="entry name" value="N6_MTASE"/>
    <property type="match status" value="1"/>
</dbReference>
<gene>
    <name evidence="5" type="ORF">WJX72_007359</name>
</gene>
<dbReference type="Proteomes" id="UP001489004">
    <property type="component" value="Unassembled WGS sequence"/>
</dbReference>
<evidence type="ECO:0000256" key="3">
    <source>
        <dbReference type="PROSITE-ProRule" id="PRU00023"/>
    </source>
</evidence>
<dbReference type="GO" id="GO:0043527">
    <property type="term" value="C:tRNA methyltransferase complex"/>
    <property type="evidence" value="ECO:0007669"/>
    <property type="project" value="UniProtKB-ARBA"/>
</dbReference>
<dbReference type="GO" id="GO:0003676">
    <property type="term" value="F:nucleic acid binding"/>
    <property type="evidence" value="ECO:0007669"/>
    <property type="project" value="InterPro"/>
</dbReference>
<dbReference type="SUPFAM" id="SSF48403">
    <property type="entry name" value="Ankyrin repeat"/>
    <property type="match status" value="1"/>
</dbReference>
<keyword evidence="1" id="KW-0677">Repeat</keyword>
<protein>
    <recommendedName>
        <fullName evidence="4">Ribosomal RNA large subunit methyltransferase K/L-like methyltransferase domain-containing protein</fullName>
    </recommendedName>
</protein>
<accession>A0AAW1PCU2</accession>
<keyword evidence="6" id="KW-1185">Reference proteome</keyword>
<feature type="repeat" description="ANK" evidence="3">
    <location>
        <begin position="446"/>
        <end position="478"/>
    </location>
</feature>
<dbReference type="Gene3D" id="1.25.40.20">
    <property type="entry name" value="Ankyrin repeat-containing domain"/>
    <property type="match status" value="2"/>
</dbReference>
<feature type="domain" description="Ribosomal RNA large subunit methyltransferase K/L-like methyltransferase" evidence="4">
    <location>
        <begin position="191"/>
        <end position="292"/>
    </location>
</feature>
<dbReference type="Pfam" id="PF01170">
    <property type="entry name" value="UPF0020"/>
    <property type="match status" value="1"/>
</dbReference>
<dbReference type="PANTHER" id="PTHR24171:SF9">
    <property type="entry name" value="ANKYRIN REPEAT DOMAIN-CONTAINING PROTEIN 39"/>
    <property type="match status" value="1"/>
</dbReference>
<dbReference type="PANTHER" id="PTHR24171">
    <property type="entry name" value="ANKYRIN REPEAT DOMAIN-CONTAINING PROTEIN 39-RELATED"/>
    <property type="match status" value="1"/>
</dbReference>
<evidence type="ECO:0000256" key="2">
    <source>
        <dbReference type="ARBA" id="ARBA00023043"/>
    </source>
</evidence>
<reference evidence="5 6" key="1">
    <citation type="journal article" date="2024" name="Nat. Commun.">
        <title>Phylogenomics reveals the evolutionary origins of lichenization in chlorophyte algae.</title>
        <authorList>
            <person name="Puginier C."/>
            <person name="Libourel C."/>
            <person name="Otte J."/>
            <person name="Skaloud P."/>
            <person name="Haon M."/>
            <person name="Grisel S."/>
            <person name="Petersen M."/>
            <person name="Berrin J.G."/>
            <person name="Delaux P.M."/>
            <person name="Dal Grande F."/>
            <person name="Keller J."/>
        </authorList>
    </citation>
    <scope>NUCLEOTIDE SEQUENCE [LARGE SCALE GENOMIC DNA]</scope>
    <source>
        <strain evidence="5 6">SAG 2043</strain>
    </source>
</reference>
<dbReference type="InterPro" id="IPR000241">
    <property type="entry name" value="RlmKL-like_Mtase"/>
</dbReference>
<keyword evidence="2 3" id="KW-0040">ANK repeat</keyword>
<dbReference type="Gene3D" id="3.40.50.150">
    <property type="entry name" value="Vaccinia Virus protein VP39"/>
    <property type="match status" value="1"/>
</dbReference>
<evidence type="ECO:0000313" key="5">
    <source>
        <dbReference type="EMBL" id="KAK9806251.1"/>
    </source>
</evidence>
<organism evidence="5 6">
    <name type="scientific">[Myrmecia] bisecta</name>
    <dbReference type="NCBI Taxonomy" id="41462"/>
    <lineage>
        <taxon>Eukaryota</taxon>
        <taxon>Viridiplantae</taxon>
        <taxon>Chlorophyta</taxon>
        <taxon>core chlorophytes</taxon>
        <taxon>Trebouxiophyceae</taxon>
        <taxon>Trebouxiales</taxon>
        <taxon>Trebouxiaceae</taxon>
        <taxon>Myrmecia</taxon>
    </lineage>
</organism>
<sequence>MWRLLAVWGTSRSSQELSAFTTAELLAAWTCEISAARKTLKQASVPNIAPATVFVTRRLRLVWIETPELAQVAAAAASCVLLTSLIKVLASEPSLQAAVATLKHSQAFAALSAWSLRVVVDPADGVSKAGKVRRVTQELQQQGIATAPAAGQPVLCCLVLHAGHHYILGEQVAQGLQCKVSKDRASGCMQQAPATLQIEAAMVTARLAHVAQGSCVLDPFAGGGSILEACRSCGAAVTAGCDVDPTNFPTISSSNQGAAVPELLVSNALHNVWRPETFDAIVCDPPYGWRTDVVTSAGRCNLGSNSSADGLQAGSSCSGGSVRSTTGADWHLLMLALFATAGSCLVAGGRLAVWVPLPVSGGQGTSLCGTFNVPGQNREGSATDVWRAAWMGDTAALLAYFDDGGLPDPRDARQQTPLHFAAGYGQLAALRLLLQKGADVAAVDAGGATALHRAAARGHVEAITALLAHRADVAVLDDRHQSALHKACQFGHELAARDKC</sequence>
<dbReference type="GO" id="GO:0032259">
    <property type="term" value="P:methylation"/>
    <property type="evidence" value="ECO:0007669"/>
    <property type="project" value="InterPro"/>
</dbReference>
<dbReference type="InterPro" id="IPR002052">
    <property type="entry name" value="DNA_methylase_N6_adenine_CS"/>
</dbReference>
<name>A0AAW1PCU2_9CHLO</name>
<dbReference type="PROSITE" id="PS50088">
    <property type="entry name" value="ANK_REPEAT"/>
    <property type="match status" value="2"/>
</dbReference>
<dbReference type="AlphaFoldDB" id="A0AAW1PCU2"/>
<dbReference type="SUPFAM" id="SSF53335">
    <property type="entry name" value="S-adenosyl-L-methionine-dependent methyltransferases"/>
    <property type="match status" value="1"/>
</dbReference>